<feature type="compositionally biased region" description="Polar residues" evidence="4">
    <location>
        <begin position="55"/>
        <end position="67"/>
    </location>
</feature>
<dbReference type="Pfam" id="PF17866">
    <property type="entry name" value="AAA_lid_6"/>
    <property type="match status" value="2"/>
</dbReference>
<dbReference type="CDD" id="cd00009">
    <property type="entry name" value="AAA"/>
    <property type="match status" value="1"/>
</dbReference>
<accession>A0A5J5ELG3</accession>
<dbReference type="InterPro" id="IPR000641">
    <property type="entry name" value="CbxX/CfxQ"/>
</dbReference>
<gene>
    <name evidence="6" type="ORF">FN846DRAFT_330724</name>
</gene>
<evidence type="ECO:0000256" key="3">
    <source>
        <dbReference type="ARBA" id="ARBA00022840"/>
    </source>
</evidence>
<protein>
    <submittedName>
        <fullName evidence="6">P-loop containing nucleoside triphosphate hydrolase protein</fullName>
    </submittedName>
</protein>
<comment type="caution">
    <text evidence="6">The sequence shown here is derived from an EMBL/GenBank/DDBJ whole genome shotgun (WGS) entry which is preliminary data.</text>
</comment>
<evidence type="ECO:0000256" key="4">
    <source>
        <dbReference type="SAM" id="MobiDB-lite"/>
    </source>
</evidence>
<feature type="region of interest" description="Disordered" evidence="4">
    <location>
        <begin position="1"/>
        <end position="92"/>
    </location>
</feature>
<dbReference type="InterPro" id="IPR050773">
    <property type="entry name" value="CbxX/CfxQ_RuBisCO_ESX"/>
</dbReference>
<keyword evidence="2" id="KW-0547">Nucleotide-binding</keyword>
<dbReference type="GO" id="GO:0016887">
    <property type="term" value="F:ATP hydrolysis activity"/>
    <property type="evidence" value="ECO:0007669"/>
    <property type="project" value="InterPro"/>
</dbReference>
<dbReference type="GO" id="GO:0005524">
    <property type="term" value="F:ATP binding"/>
    <property type="evidence" value="ECO:0007669"/>
    <property type="project" value="UniProtKB-KW"/>
</dbReference>
<name>A0A5J5ELG3_9PEZI</name>
<keyword evidence="7" id="KW-1185">Reference proteome</keyword>
<proteinExistence type="inferred from homology"/>
<evidence type="ECO:0000313" key="6">
    <source>
        <dbReference type="EMBL" id="KAA8895568.1"/>
    </source>
</evidence>
<dbReference type="InterPro" id="IPR027417">
    <property type="entry name" value="P-loop_NTPase"/>
</dbReference>
<dbReference type="OrthoDB" id="2423195at2759"/>
<evidence type="ECO:0000313" key="7">
    <source>
        <dbReference type="Proteomes" id="UP000326924"/>
    </source>
</evidence>
<dbReference type="InterPro" id="IPR041627">
    <property type="entry name" value="AAA_lid_6"/>
</dbReference>
<dbReference type="InterPro" id="IPR003593">
    <property type="entry name" value="AAA+_ATPase"/>
</dbReference>
<dbReference type="EMBL" id="VXIS01000257">
    <property type="protein sequence ID" value="KAA8895568.1"/>
    <property type="molecule type" value="Genomic_DNA"/>
</dbReference>
<feature type="domain" description="AAA+ ATPase" evidence="5">
    <location>
        <begin position="138"/>
        <end position="272"/>
    </location>
</feature>
<keyword evidence="6" id="KW-0378">Hydrolase</keyword>
<dbReference type="Gene3D" id="3.40.50.300">
    <property type="entry name" value="P-loop containing nucleotide triphosphate hydrolases"/>
    <property type="match status" value="2"/>
</dbReference>
<dbReference type="FunFam" id="3.40.50.300:FF:000216">
    <property type="entry name" value="Type VII secretion ATPase EccA"/>
    <property type="match status" value="2"/>
</dbReference>
<evidence type="ECO:0000256" key="2">
    <source>
        <dbReference type="ARBA" id="ARBA00022741"/>
    </source>
</evidence>
<dbReference type="AlphaFoldDB" id="A0A5J5ELG3"/>
<evidence type="ECO:0000259" key="5">
    <source>
        <dbReference type="SMART" id="SM00382"/>
    </source>
</evidence>
<feature type="compositionally biased region" description="Low complexity" evidence="4">
    <location>
        <begin position="7"/>
        <end position="22"/>
    </location>
</feature>
<feature type="compositionally biased region" description="Polar residues" evidence="4">
    <location>
        <begin position="23"/>
        <end position="34"/>
    </location>
</feature>
<reference evidence="6 7" key="1">
    <citation type="submission" date="2019-09" db="EMBL/GenBank/DDBJ databases">
        <title>Draft genome of the ectomycorrhizal ascomycete Sphaerosporella brunnea.</title>
        <authorList>
            <consortium name="DOE Joint Genome Institute"/>
            <person name="Benucci G.M."/>
            <person name="Marozzi G."/>
            <person name="Antonielli L."/>
            <person name="Sanchez S."/>
            <person name="Marco P."/>
            <person name="Wang X."/>
            <person name="Falini L.B."/>
            <person name="Barry K."/>
            <person name="Haridas S."/>
            <person name="Lipzen A."/>
            <person name="Labutti K."/>
            <person name="Grigoriev I.V."/>
            <person name="Murat C."/>
            <person name="Martin F."/>
            <person name="Albertini E."/>
            <person name="Donnini D."/>
            <person name="Bonito G."/>
        </authorList>
    </citation>
    <scope>NUCLEOTIDE SEQUENCE [LARGE SCALE GENOMIC DNA]</scope>
    <source>
        <strain evidence="6 7">Sb_GMNB300</strain>
    </source>
</reference>
<evidence type="ECO:0000256" key="1">
    <source>
        <dbReference type="ARBA" id="ARBA00010378"/>
    </source>
</evidence>
<dbReference type="SUPFAM" id="SSF52540">
    <property type="entry name" value="P-loop containing nucleoside triphosphate hydrolases"/>
    <property type="match status" value="2"/>
</dbReference>
<organism evidence="6 7">
    <name type="scientific">Sphaerosporella brunnea</name>
    <dbReference type="NCBI Taxonomy" id="1250544"/>
    <lineage>
        <taxon>Eukaryota</taxon>
        <taxon>Fungi</taxon>
        <taxon>Dikarya</taxon>
        <taxon>Ascomycota</taxon>
        <taxon>Pezizomycotina</taxon>
        <taxon>Pezizomycetes</taxon>
        <taxon>Pezizales</taxon>
        <taxon>Pyronemataceae</taxon>
        <taxon>Sphaerosporella</taxon>
    </lineage>
</organism>
<comment type="similarity">
    <text evidence="1">Belongs to the CbxX/CfxQ family.</text>
</comment>
<dbReference type="PRINTS" id="PR00819">
    <property type="entry name" value="CBXCFQXSUPER"/>
</dbReference>
<keyword evidence="3" id="KW-0067">ATP-binding</keyword>
<dbReference type="Pfam" id="PF00004">
    <property type="entry name" value="AAA"/>
    <property type="match status" value="2"/>
</dbReference>
<dbReference type="InterPro" id="IPR003959">
    <property type="entry name" value="ATPase_AAA_core"/>
</dbReference>
<dbReference type="PANTHER" id="PTHR43392">
    <property type="entry name" value="AAA-TYPE ATPASE FAMILY PROTEIN / ANKYRIN REPEAT FAMILY PROTEIN"/>
    <property type="match status" value="1"/>
</dbReference>
<dbReference type="Proteomes" id="UP000326924">
    <property type="component" value="Unassembled WGS sequence"/>
</dbReference>
<dbReference type="Gene3D" id="1.10.8.60">
    <property type="match status" value="2"/>
</dbReference>
<dbReference type="FunFam" id="1.10.8.60:FF:000160">
    <property type="entry name" value="WGS project CABT00000000 data, contig 2.55"/>
    <property type="match status" value="1"/>
</dbReference>
<sequence>MLDPTQSTSGLHPPSPSSSISSTLMNARDPSSSPELRDTWTPASSCPSPVPSPAGNSPSISPTQPLDSNMPHDPREFVPKSSAAGKEWERQKRIDHADDAAIDRLTSMIGLEEVKWQFLDIKDKVQTCKLQKTDLKDERFNIVFQGNPGTGKTTVARIYAEFLKSSGLLPSSNLFETSGAKLAYQGADFTEKLIKIDIVEKGGGVLFVDETYQLTAPHASAEGRRVLDIILTEMENNIGKLVVIFVGYNKEMESFFEHNPGLSSRIPYTLQFTDFDDVELWSILCDLIQRKYEGNMEVERGMSGLYMRVAIRRLGRGRGIRGFGNARAVQNLLAKISGRQAKRIAEERRNGGNPNYFFFTKEDLIGPPPTKAFQSKAWTALKELTGLEAVKKSAECMIDMIVTNYERELSEQKPFQFSLNRVFFGSPGTGKTTVAKLYGQILADIGLLSNGEVLIKNPSDFIGECLGKSEAKTRAILGATIGKVLIIDEAYMLNNSGAGAQHDTYKMAVIDTIVAEIQSVPGDDRCILLLGYEDKLRDMFQNVNPGLSRRFAIDNPFRFEDFNASQLIEILKLKMKDQGISATPSAMEVAFQMLDRAQMRPNFANGGEVDMLIATAISNYQNRQSSEPFEERATDGLFEPVDFGPEFDRNVEAIANCRRQLDGKVENKIIDKLEDYLRIAHSAKRGNMDPRLVVPTNFVFKGPPGQCRPLSNFKKTKPAFTPIQHREDSTAVQSCIGD</sequence>
<dbReference type="SMART" id="SM00382">
    <property type="entry name" value="AAA"/>
    <property type="match status" value="2"/>
</dbReference>
<dbReference type="PANTHER" id="PTHR43392:SF2">
    <property type="entry name" value="AAA-TYPE ATPASE FAMILY PROTEIN _ ANKYRIN REPEAT FAMILY PROTEIN"/>
    <property type="match status" value="1"/>
</dbReference>
<dbReference type="InParanoid" id="A0A5J5ELG3"/>
<feature type="domain" description="AAA+ ATPase" evidence="5">
    <location>
        <begin position="418"/>
        <end position="557"/>
    </location>
</feature>